<dbReference type="EMBL" id="JAEHOE010000030">
    <property type="protein sequence ID" value="KAG2494505.1"/>
    <property type="molecule type" value="Genomic_DNA"/>
</dbReference>
<evidence type="ECO:0000313" key="3">
    <source>
        <dbReference type="Proteomes" id="UP000612055"/>
    </source>
</evidence>
<dbReference type="OrthoDB" id="550535at2759"/>
<evidence type="ECO:0000313" key="2">
    <source>
        <dbReference type="EMBL" id="KAG2494505.1"/>
    </source>
</evidence>
<feature type="compositionally biased region" description="Polar residues" evidence="1">
    <location>
        <begin position="108"/>
        <end position="117"/>
    </location>
</feature>
<dbReference type="PANTHER" id="PTHR31600:SF2">
    <property type="entry name" value="GAMETE ENRICHED GENE 10 PROTEIN-RELATED"/>
    <property type="match status" value="1"/>
</dbReference>
<gene>
    <name evidence="2" type="ORF">HYH03_007273</name>
</gene>
<feature type="region of interest" description="Disordered" evidence="1">
    <location>
        <begin position="55"/>
        <end position="100"/>
    </location>
</feature>
<dbReference type="AlphaFoldDB" id="A0A835Y245"/>
<name>A0A835Y245_9CHLO</name>
<feature type="compositionally biased region" description="Low complexity" evidence="1">
    <location>
        <begin position="55"/>
        <end position="67"/>
    </location>
</feature>
<protein>
    <submittedName>
        <fullName evidence="2">Uncharacterized protein</fullName>
    </submittedName>
</protein>
<dbReference type="InterPro" id="IPR052994">
    <property type="entry name" value="Tiny_macrocysts_regulators"/>
</dbReference>
<keyword evidence="3" id="KW-1185">Reference proteome</keyword>
<evidence type="ECO:0000256" key="1">
    <source>
        <dbReference type="SAM" id="MobiDB-lite"/>
    </source>
</evidence>
<sequence length="127" mass="13401">MLWVIFAGFVFLLLYPLLRRVTKERRRIAELMSQLPLELDVEKLVSRALLNAPAPGNGAAGNSAAPGSGAGGPLARTTSDEAGVDGGGTTEASHKEATSKWKAIIRQTTVAGMSSMSDPKRPQQAGR</sequence>
<dbReference type="PANTHER" id="PTHR31600">
    <property type="entry name" value="TINY MACROCYSTS PROTEIN B-RELATED"/>
    <property type="match status" value="1"/>
</dbReference>
<accession>A0A835Y245</accession>
<feature type="region of interest" description="Disordered" evidence="1">
    <location>
        <begin position="108"/>
        <end position="127"/>
    </location>
</feature>
<organism evidence="2 3">
    <name type="scientific">Edaphochlamys debaryana</name>
    <dbReference type="NCBI Taxonomy" id="47281"/>
    <lineage>
        <taxon>Eukaryota</taxon>
        <taxon>Viridiplantae</taxon>
        <taxon>Chlorophyta</taxon>
        <taxon>core chlorophytes</taxon>
        <taxon>Chlorophyceae</taxon>
        <taxon>CS clade</taxon>
        <taxon>Chlamydomonadales</taxon>
        <taxon>Chlamydomonadales incertae sedis</taxon>
        <taxon>Edaphochlamys</taxon>
    </lineage>
</organism>
<proteinExistence type="predicted"/>
<dbReference type="Proteomes" id="UP000612055">
    <property type="component" value="Unassembled WGS sequence"/>
</dbReference>
<comment type="caution">
    <text evidence="2">The sequence shown here is derived from an EMBL/GenBank/DDBJ whole genome shotgun (WGS) entry which is preliminary data.</text>
</comment>
<reference evidence="2" key="1">
    <citation type="journal article" date="2020" name="bioRxiv">
        <title>Comparative genomics of Chlamydomonas.</title>
        <authorList>
            <person name="Craig R.J."/>
            <person name="Hasan A.R."/>
            <person name="Ness R.W."/>
            <person name="Keightley P.D."/>
        </authorList>
    </citation>
    <scope>NUCLEOTIDE SEQUENCE</scope>
    <source>
        <strain evidence="2">CCAP 11/70</strain>
    </source>
</reference>